<comment type="caution">
    <text evidence="1">The sequence shown here is derived from an EMBL/GenBank/DDBJ whole genome shotgun (WGS) entry which is preliminary data.</text>
</comment>
<dbReference type="Pfam" id="PF13245">
    <property type="entry name" value="AAA_19"/>
    <property type="match status" value="1"/>
</dbReference>
<reference evidence="1 2" key="1">
    <citation type="submission" date="2021-03" db="EMBL/GenBank/DDBJ databases">
        <title>Whole Genome Sequencing of Mycobacterium tuberculosis clinical isolates from Arunachal Pradesh, India.</title>
        <authorList>
            <person name="Singh S."/>
            <person name="Mudliar S.R."/>
            <person name="Kulsum U."/>
            <person name="Rufai S.B."/>
            <person name="Singh P.K."/>
            <person name="Umpo M."/>
            <person name="Nyori M."/>
        </authorList>
    </citation>
    <scope>NUCLEOTIDE SEQUENCE [LARGE SCALE GENOMIC DNA]</scope>
    <source>
        <strain evidence="1 2">OMICS/BPL/0142/20/SP</strain>
    </source>
</reference>
<dbReference type="Gene3D" id="3.40.50.300">
    <property type="entry name" value="P-loop containing nucleotide triphosphate hydrolases"/>
    <property type="match status" value="1"/>
</dbReference>
<feature type="non-terminal residue" evidence="1">
    <location>
        <position position="1"/>
    </location>
</feature>
<organism evidence="1 2">
    <name type="scientific">Mycobacterium tuberculosis</name>
    <dbReference type="NCBI Taxonomy" id="1773"/>
    <lineage>
        <taxon>Bacteria</taxon>
        <taxon>Bacillati</taxon>
        <taxon>Actinomycetota</taxon>
        <taxon>Actinomycetes</taxon>
        <taxon>Mycobacteriales</taxon>
        <taxon>Mycobacteriaceae</taxon>
        <taxon>Mycobacterium</taxon>
        <taxon>Mycobacterium tuberculosis complex</taxon>
    </lineage>
</organism>
<evidence type="ECO:0000313" key="2">
    <source>
        <dbReference type="Proteomes" id="UP000671119"/>
    </source>
</evidence>
<dbReference type="AlphaFoldDB" id="A0ABD4Q9L9"/>
<feature type="non-terminal residue" evidence="1">
    <location>
        <position position="89"/>
    </location>
</feature>
<dbReference type="SUPFAM" id="SSF52540">
    <property type="entry name" value="P-loop containing nucleoside triphosphate hydrolases"/>
    <property type="match status" value="1"/>
</dbReference>
<evidence type="ECO:0000313" key="1">
    <source>
        <dbReference type="EMBL" id="MBP0685553.1"/>
    </source>
</evidence>
<dbReference type="Proteomes" id="UP000671119">
    <property type="component" value="Unassembled WGS sequence"/>
</dbReference>
<dbReference type="InterPro" id="IPR027417">
    <property type="entry name" value="P-loop_NTPase"/>
</dbReference>
<accession>A0ABD4Q9L9</accession>
<protein>
    <submittedName>
        <fullName evidence="1">AAA family ATPase</fullName>
    </submittedName>
</protein>
<name>A0ABD4Q9L9_MYCTX</name>
<gene>
    <name evidence="1" type="ORF">J8J21_21145</name>
</gene>
<proteinExistence type="predicted"/>
<sequence>TGRAAERMADSLRQALERLRLVGVASELAEAMPTTGATLHRLLGVIPDSPRFRHPADNPLPYDIVVVDEASMIDLPLMTKLVEAVASGT</sequence>
<dbReference type="EMBL" id="JAGIZI010000254">
    <property type="protein sequence ID" value="MBP0685553.1"/>
    <property type="molecule type" value="Genomic_DNA"/>
</dbReference>